<keyword evidence="8" id="KW-1185">Reference proteome</keyword>
<evidence type="ECO:0000256" key="3">
    <source>
        <dbReference type="ARBA" id="ARBA00022989"/>
    </source>
</evidence>
<gene>
    <name evidence="7" type="ORF">CYCCA115_LOCUS1047</name>
</gene>
<evidence type="ECO:0000256" key="4">
    <source>
        <dbReference type="ARBA" id="ARBA00023136"/>
    </source>
</evidence>
<accession>A0AAD2CBI4</accession>
<dbReference type="EMBL" id="CAKOGP040000002">
    <property type="protein sequence ID" value="CAJ1923731.1"/>
    <property type="molecule type" value="Genomic_DNA"/>
</dbReference>
<dbReference type="GO" id="GO:0005506">
    <property type="term" value="F:iron ion binding"/>
    <property type="evidence" value="ECO:0007669"/>
    <property type="project" value="InterPro"/>
</dbReference>
<keyword evidence="2 5" id="KW-0812">Transmembrane</keyword>
<dbReference type="AlphaFoldDB" id="A0AAD2CBI4"/>
<keyword evidence="4 5" id="KW-0472">Membrane</keyword>
<protein>
    <recommendedName>
        <fullName evidence="6">Fatty acid hydroxylase domain-containing protein</fullName>
    </recommendedName>
</protein>
<evidence type="ECO:0000313" key="7">
    <source>
        <dbReference type="EMBL" id="CAJ1923731.1"/>
    </source>
</evidence>
<dbReference type="GO" id="GO:0016491">
    <property type="term" value="F:oxidoreductase activity"/>
    <property type="evidence" value="ECO:0007669"/>
    <property type="project" value="InterPro"/>
</dbReference>
<feature type="transmembrane region" description="Helical" evidence="5">
    <location>
        <begin position="393"/>
        <end position="412"/>
    </location>
</feature>
<dbReference type="Proteomes" id="UP001295423">
    <property type="component" value="Unassembled WGS sequence"/>
</dbReference>
<organism evidence="7 8">
    <name type="scientific">Cylindrotheca closterium</name>
    <dbReference type="NCBI Taxonomy" id="2856"/>
    <lineage>
        <taxon>Eukaryota</taxon>
        <taxon>Sar</taxon>
        <taxon>Stramenopiles</taxon>
        <taxon>Ochrophyta</taxon>
        <taxon>Bacillariophyta</taxon>
        <taxon>Bacillariophyceae</taxon>
        <taxon>Bacillariophycidae</taxon>
        <taxon>Bacillariales</taxon>
        <taxon>Bacillariaceae</taxon>
        <taxon>Cylindrotheca</taxon>
    </lineage>
</organism>
<dbReference type="GO" id="GO:0008610">
    <property type="term" value="P:lipid biosynthetic process"/>
    <property type="evidence" value="ECO:0007669"/>
    <property type="project" value="InterPro"/>
</dbReference>
<keyword evidence="3 5" id="KW-1133">Transmembrane helix</keyword>
<dbReference type="InterPro" id="IPR050307">
    <property type="entry name" value="Sterol_Desaturase_Related"/>
</dbReference>
<name>A0AAD2CBI4_9STRA</name>
<comment type="caution">
    <text evidence="7">The sequence shown here is derived from an EMBL/GenBank/DDBJ whole genome shotgun (WGS) entry which is preliminary data.</text>
</comment>
<feature type="transmembrane region" description="Helical" evidence="5">
    <location>
        <begin position="444"/>
        <end position="462"/>
    </location>
</feature>
<feature type="transmembrane region" description="Helical" evidence="5">
    <location>
        <begin position="362"/>
        <end position="381"/>
    </location>
</feature>
<evidence type="ECO:0000256" key="2">
    <source>
        <dbReference type="ARBA" id="ARBA00022692"/>
    </source>
</evidence>
<feature type="transmembrane region" description="Helical" evidence="5">
    <location>
        <begin position="94"/>
        <end position="117"/>
    </location>
</feature>
<sequence length="483" mass="55341">MAQGSMTTDKKSKWYHGICGLGPNFAIFNTSPDWVDKSLPAGNTPQRLASKIDWGFLLTGKYIIYSINLVWLIMAIGVYLVFPYDYEVSKHWDAAFGEWIAVRALLNVSLVLMYYGYWHMGLYWFGWSHRPFNPNQAEAYRWSKLIHNIWYSTLGAIQWTFWEAMMLNCYATGRMPYVSDQELLDFPMRGMLHVVGWTIAVPLYREVQFYFAHRLIHIRALYTYVHSVHHRNTDIEPFSGLCMHPVEHLYYFTSMAPSLYFCTTPFAFVWNGIHLIIAPGASHSGYEDHIDSDQHHYLHHRYFECNYGTTSFPLDSLFGTFRENLSTKSKEYHGNADGVGTKTAATLDRKATLLDAPEWDQLIFNLIFCIFSPALLTLALVNGSQLTRMDCHVLTSMVVLGPMVGAMLLVLLKSWTKHSSKRHSESMLRRAFYPFHKDGIPSSILHIVLGVAMGVVPAYHLIHMTLAQPGQGFYSQVLEPSLS</sequence>
<evidence type="ECO:0000256" key="1">
    <source>
        <dbReference type="ARBA" id="ARBA00004370"/>
    </source>
</evidence>
<evidence type="ECO:0000259" key="6">
    <source>
        <dbReference type="Pfam" id="PF04116"/>
    </source>
</evidence>
<dbReference type="GO" id="GO:0016020">
    <property type="term" value="C:membrane"/>
    <property type="evidence" value="ECO:0007669"/>
    <property type="project" value="UniProtKB-SubCell"/>
</dbReference>
<comment type="subcellular location">
    <subcellularLocation>
        <location evidence="1">Membrane</location>
    </subcellularLocation>
</comment>
<dbReference type="InterPro" id="IPR006694">
    <property type="entry name" value="Fatty_acid_hydroxylase"/>
</dbReference>
<evidence type="ECO:0000256" key="5">
    <source>
        <dbReference type="SAM" id="Phobius"/>
    </source>
</evidence>
<evidence type="ECO:0000313" key="8">
    <source>
        <dbReference type="Proteomes" id="UP001295423"/>
    </source>
</evidence>
<dbReference type="Pfam" id="PF04116">
    <property type="entry name" value="FA_hydroxylase"/>
    <property type="match status" value="1"/>
</dbReference>
<feature type="domain" description="Fatty acid hydroxylase" evidence="6">
    <location>
        <begin position="201"/>
        <end position="320"/>
    </location>
</feature>
<feature type="transmembrane region" description="Helical" evidence="5">
    <location>
        <begin position="62"/>
        <end position="82"/>
    </location>
</feature>
<reference evidence="7" key="1">
    <citation type="submission" date="2023-08" db="EMBL/GenBank/DDBJ databases">
        <authorList>
            <person name="Audoor S."/>
            <person name="Bilcke G."/>
        </authorList>
    </citation>
    <scope>NUCLEOTIDE SEQUENCE</scope>
</reference>
<dbReference type="PANTHER" id="PTHR11863">
    <property type="entry name" value="STEROL DESATURASE"/>
    <property type="match status" value="1"/>
</dbReference>
<proteinExistence type="predicted"/>